<accession>A0A1G6C0V4</accession>
<feature type="transmembrane region" description="Helical" evidence="7">
    <location>
        <begin position="263"/>
        <end position="286"/>
    </location>
</feature>
<dbReference type="STRING" id="617002.SAMN05660653_01269"/>
<feature type="transmembrane region" description="Helical" evidence="7">
    <location>
        <begin position="703"/>
        <end position="731"/>
    </location>
</feature>
<keyword evidence="4 7" id="KW-0812">Transmembrane</keyword>
<evidence type="ECO:0000256" key="2">
    <source>
        <dbReference type="ARBA" id="ARBA00005236"/>
    </source>
</evidence>
<feature type="domain" description="ABC3 transporter permease C-terminal" evidence="8">
    <location>
        <begin position="663"/>
        <end position="777"/>
    </location>
</feature>
<dbReference type="Pfam" id="PF02687">
    <property type="entry name" value="FtsX"/>
    <property type="match status" value="2"/>
</dbReference>
<evidence type="ECO:0000256" key="4">
    <source>
        <dbReference type="ARBA" id="ARBA00022692"/>
    </source>
</evidence>
<dbReference type="GO" id="GO:0044874">
    <property type="term" value="P:lipoprotein localization to outer membrane"/>
    <property type="evidence" value="ECO:0007669"/>
    <property type="project" value="TreeGrafter"/>
</dbReference>
<evidence type="ECO:0000256" key="7">
    <source>
        <dbReference type="SAM" id="Phobius"/>
    </source>
</evidence>
<keyword evidence="6 7" id="KW-0472">Membrane</keyword>
<keyword evidence="10" id="KW-1185">Reference proteome</keyword>
<gene>
    <name evidence="9" type="ORF">SAMN05660653_01269</name>
</gene>
<evidence type="ECO:0000256" key="6">
    <source>
        <dbReference type="ARBA" id="ARBA00023136"/>
    </source>
</evidence>
<feature type="transmembrane region" description="Helical" evidence="7">
    <location>
        <begin position="317"/>
        <end position="337"/>
    </location>
</feature>
<keyword evidence="5 7" id="KW-1133">Transmembrane helix</keyword>
<comment type="subcellular location">
    <subcellularLocation>
        <location evidence="1">Cell membrane</location>
        <topology evidence="1">Multi-pass membrane protein</topology>
    </subcellularLocation>
</comment>
<dbReference type="PANTHER" id="PTHR30489">
    <property type="entry name" value="LIPOPROTEIN-RELEASING SYSTEM TRANSMEMBRANE PROTEIN LOLE"/>
    <property type="match status" value="1"/>
</dbReference>
<organism evidence="9 10">
    <name type="scientific">Desulfonatronum thiosulfatophilum</name>
    <dbReference type="NCBI Taxonomy" id="617002"/>
    <lineage>
        <taxon>Bacteria</taxon>
        <taxon>Pseudomonadati</taxon>
        <taxon>Thermodesulfobacteriota</taxon>
        <taxon>Desulfovibrionia</taxon>
        <taxon>Desulfovibrionales</taxon>
        <taxon>Desulfonatronaceae</taxon>
        <taxon>Desulfonatronum</taxon>
    </lineage>
</organism>
<evidence type="ECO:0000256" key="5">
    <source>
        <dbReference type="ARBA" id="ARBA00022989"/>
    </source>
</evidence>
<dbReference type="OrthoDB" id="5137249at2"/>
<feature type="transmembrane region" description="Helical" evidence="7">
    <location>
        <begin position="357"/>
        <end position="381"/>
    </location>
</feature>
<keyword evidence="3" id="KW-1003">Cell membrane</keyword>
<feature type="domain" description="ABC3 transporter permease C-terminal" evidence="8">
    <location>
        <begin position="269"/>
        <end position="389"/>
    </location>
</feature>
<evidence type="ECO:0000259" key="8">
    <source>
        <dbReference type="Pfam" id="PF02687"/>
    </source>
</evidence>
<protein>
    <submittedName>
        <fullName evidence="9">Putative ABC transport system permease protein</fullName>
    </submittedName>
</protein>
<reference evidence="9 10" key="1">
    <citation type="submission" date="2016-10" db="EMBL/GenBank/DDBJ databases">
        <authorList>
            <person name="de Groot N.N."/>
        </authorList>
    </citation>
    <scope>NUCLEOTIDE SEQUENCE [LARGE SCALE GENOMIC DNA]</scope>
    <source>
        <strain evidence="9 10">ASO4-2</strain>
    </source>
</reference>
<dbReference type="InterPro" id="IPR003838">
    <property type="entry name" value="ABC3_permease_C"/>
</dbReference>
<evidence type="ECO:0000256" key="3">
    <source>
        <dbReference type="ARBA" id="ARBA00022475"/>
    </source>
</evidence>
<feature type="transmembrane region" description="Helical" evidence="7">
    <location>
        <begin position="20"/>
        <end position="40"/>
    </location>
</feature>
<feature type="transmembrane region" description="Helical" evidence="7">
    <location>
        <begin position="654"/>
        <end position="682"/>
    </location>
</feature>
<name>A0A1G6C0V4_9BACT</name>
<feature type="transmembrane region" description="Helical" evidence="7">
    <location>
        <begin position="434"/>
        <end position="452"/>
    </location>
</feature>
<comment type="similarity">
    <text evidence="2">Belongs to the ABC-4 integral membrane protein family. LolC/E subfamily.</text>
</comment>
<evidence type="ECO:0000256" key="1">
    <source>
        <dbReference type="ARBA" id="ARBA00004651"/>
    </source>
</evidence>
<dbReference type="GO" id="GO:0098797">
    <property type="term" value="C:plasma membrane protein complex"/>
    <property type="evidence" value="ECO:0007669"/>
    <property type="project" value="TreeGrafter"/>
</dbReference>
<feature type="transmembrane region" description="Helical" evidence="7">
    <location>
        <begin position="751"/>
        <end position="770"/>
    </location>
</feature>
<dbReference type="EMBL" id="FMXO01000006">
    <property type="protein sequence ID" value="SDB26509.1"/>
    <property type="molecule type" value="Genomic_DNA"/>
</dbReference>
<evidence type="ECO:0000313" key="9">
    <source>
        <dbReference type="EMBL" id="SDB26509.1"/>
    </source>
</evidence>
<sequence>MSVLTRKLLRELLQMRGQALAIAVVIAGGVATLVMSLTSLESLTETRDVFYRDSRFSHVFASLKRAPHSLEEHIRAIPGVQVVETRIQAGANLDIPDYTDPATGQFLSLPDGRNAELNSLFLRSGRLPRPGQDRETVVGEAFAEAHGFQPGDQLAAIINGRRQELEIVGVALSPEFIYHLKPGDMFPDFERHGIFWMNRSALAAAYDLDGAFNDVILTVSREARIGDVLERLDALLEPYGGLGAVGREEQLSHRYLSEELNQLANMATLFPTIFLGVAAFLLNVVFSRLISTQREQIAILKAFGYSNFRIGMHYTQMALLISLFGLALGVAAGGWLGQQLAEIYRDFFRFPYLEYHISPRVITIGAVVTLAASLLGALFAVRKAVGLPPAEAMRPEPPPVFRITLVERLGLQRFLAQPTRMILRNMERRPLKTLLSMAGIGLACGILMVGRFQEGSVDYLIKVQFGLAQRDDLTVTFIEPTSRRVLHDLEALPGVYLAEPMRVAGVRLHRGHASHRTTIQGLAEDGDLFRILDEDLRVIAVPPEGLVLGDYLAEILDVRIGDSVEVELLEGRRERLTVPVTGMVREFTGASAYMRLDALNRILREGSAVSGAYLAVDPEFRGEVLRRLKDSPRVAGVTDRQAAILNFYDTMADMVLTFAFFSTLLAGSIAFGVVYNSARIALTERSREMASLRVLGFTRGEIGFILLGEMAVLTIAAIPVGFLIGIGLIAYIVQGIDSELYRIPMILEPRIFSFAATVILVASAVSWLVVARRLKNLDLVGVLKSRN</sequence>
<dbReference type="Proteomes" id="UP000198771">
    <property type="component" value="Unassembled WGS sequence"/>
</dbReference>
<dbReference type="RefSeq" id="WP_092118814.1">
    <property type="nucleotide sequence ID" value="NZ_FMXO01000006.1"/>
</dbReference>
<evidence type="ECO:0000313" key="10">
    <source>
        <dbReference type="Proteomes" id="UP000198771"/>
    </source>
</evidence>
<dbReference type="PANTHER" id="PTHR30489:SF0">
    <property type="entry name" value="LIPOPROTEIN-RELEASING SYSTEM TRANSMEMBRANE PROTEIN LOLE"/>
    <property type="match status" value="1"/>
</dbReference>
<dbReference type="InterPro" id="IPR051447">
    <property type="entry name" value="Lipoprotein-release_system"/>
</dbReference>
<proteinExistence type="inferred from homology"/>
<dbReference type="AlphaFoldDB" id="A0A1G6C0V4"/>